<evidence type="ECO:0000259" key="1">
    <source>
        <dbReference type="Pfam" id="PF05050"/>
    </source>
</evidence>
<dbReference type="GO" id="GO:0008171">
    <property type="term" value="F:O-methyltransferase activity"/>
    <property type="evidence" value="ECO:0007669"/>
    <property type="project" value="TreeGrafter"/>
</dbReference>
<proteinExistence type="predicted"/>
<sequence>MMTLVNSTAASPVLSLVQPDRHTHVVDIGANPIDGDPPYLDMLRSGLCRVTGFEPQSDALEDLQRRKGPFETYLPAAIGDGASHTLRITSASGMTSLFRPDPNRLRLFNGFGEWGKVVEEIAIPTQRLDDIPEVTPFDLLKIDIQGAELMVFQGAPVKLAEAVAVHTEISFVPLYEGQPVFGDVDQELRRHGFIPHTFAAIKHWPIAPVVFGGDFRRAQHQILEADIVYVRDFAHAEEMTDEQLKQLALIAHHVYGSTDLTYYCLSALAMRGAADRDAANRYLGLLT</sequence>
<feature type="domain" description="Methyltransferase FkbM" evidence="1">
    <location>
        <begin position="27"/>
        <end position="194"/>
    </location>
</feature>
<evidence type="ECO:0000313" key="3">
    <source>
        <dbReference type="Proteomes" id="UP000037084"/>
    </source>
</evidence>
<dbReference type="InterPro" id="IPR053188">
    <property type="entry name" value="FkbM_Methyltransferase"/>
</dbReference>
<accession>A0A0L8N2U6</accession>
<dbReference type="AlphaFoldDB" id="A0A0L8N2U6"/>
<dbReference type="NCBIfam" id="TIGR01444">
    <property type="entry name" value="fkbM_fam"/>
    <property type="match status" value="1"/>
</dbReference>
<dbReference type="InterPro" id="IPR006342">
    <property type="entry name" value="FkbM_mtfrase"/>
</dbReference>
<dbReference type="InterPro" id="IPR029063">
    <property type="entry name" value="SAM-dependent_MTases_sf"/>
</dbReference>
<dbReference type="Proteomes" id="UP000037084">
    <property type="component" value="Unassembled WGS sequence"/>
</dbReference>
<protein>
    <submittedName>
        <fullName evidence="2">FkbM family methyltransferase</fullName>
    </submittedName>
</protein>
<comment type="caution">
    <text evidence="2">The sequence shown here is derived from an EMBL/GenBank/DDBJ whole genome shotgun (WGS) entry which is preliminary data.</text>
</comment>
<dbReference type="PANTHER" id="PTHR36973:SF4">
    <property type="entry name" value="NODULATION PROTEIN"/>
    <property type="match status" value="1"/>
</dbReference>
<dbReference type="SUPFAM" id="SSF53335">
    <property type="entry name" value="S-adenosyl-L-methionine-dependent methyltransferases"/>
    <property type="match status" value="1"/>
</dbReference>
<keyword evidence="2" id="KW-0808">Transferase</keyword>
<gene>
    <name evidence="2" type="ORF">ADK75_06340</name>
</gene>
<reference evidence="3" key="1">
    <citation type="submission" date="2015-07" db="EMBL/GenBank/DDBJ databases">
        <authorList>
            <consortium name="Consortium for Microbial Forensics and Genomics (microFORGE)"/>
            <person name="Knight B.M."/>
            <person name="Roberts D.P."/>
            <person name="Lin D."/>
            <person name="Hari K."/>
            <person name="Fletcher J."/>
            <person name="Melcher U."/>
            <person name="Blagden T."/>
            <person name="Winegar R.A."/>
        </authorList>
    </citation>
    <scope>NUCLEOTIDE SEQUENCE [LARGE SCALE GENOMIC DNA]</scope>
    <source>
        <strain evidence="3">NRRL B-1447</strain>
    </source>
</reference>
<name>A0A0L8N2U6_STRVG</name>
<keyword evidence="2" id="KW-0489">Methyltransferase</keyword>
<dbReference type="GO" id="GO:0032259">
    <property type="term" value="P:methylation"/>
    <property type="evidence" value="ECO:0007669"/>
    <property type="project" value="UniProtKB-KW"/>
</dbReference>
<dbReference type="EMBL" id="LGUV01000033">
    <property type="protein sequence ID" value="KOG56860.1"/>
    <property type="molecule type" value="Genomic_DNA"/>
</dbReference>
<dbReference type="PANTHER" id="PTHR36973">
    <property type="entry name" value="SLL1456 PROTEIN-RELATED"/>
    <property type="match status" value="1"/>
</dbReference>
<dbReference type="Gene3D" id="3.40.50.150">
    <property type="entry name" value="Vaccinia Virus protein VP39"/>
    <property type="match status" value="1"/>
</dbReference>
<dbReference type="Pfam" id="PF05050">
    <property type="entry name" value="Methyltransf_21"/>
    <property type="match status" value="1"/>
</dbReference>
<dbReference type="PATRIC" id="fig|1961.12.peg.1416"/>
<organism evidence="2 3">
    <name type="scientific">Streptomyces virginiae</name>
    <name type="common">Streptomyces cinnamonensis</name>
    <dbReference type="NCBI Taxonomy" id="1961"/>
    <lineage>
        <taxon>Bacteria</taxon>
        <taxon>Bacillati</taxon>
        <taxon>Actinomycetota</taxon>
        <taxon>Actinomycetes</taxon>
        <taxon>Kitasatosporales</taxon>
        <taxon>Streptomycetaceae</taxon>
        <taxon>Streptomyces</taxon>
    </lineage>
</organism>
<evidence type="ECO:0000313" key="2">
    <source>
        <dbReference type="EMBL" id="KOG56860.1"/>
    </source>
</evidence>